<dbReference type="InterPro" id="IPR036709">
    <property type="entry name" value="Autotransporte_beta_dom_sf"/>
</dbReference>
<gene>
    <name evidence="2" type="ORF">H0484_01280</name>
</gene>
<dbReference type="Proteomes" id="UP000776983">
    <property type="component" value="Unassembled WGS sequence"/>
</dbReference>
<dbReference type="Pfam" id="PF03797">
    <property type="entry name" value="Autotransporter"/>
    <property type="match status" value="1"/>
</dbReference>
<reference evidence="2 3" key="1">
    <citation type="submission" date="2020-07" db="EMBL/GenBank/DDBJ databases">
        <title>Pusillimonas sp. nov., isolated from poultry manure in Taiwan.</title>
        <authorList>
            <person name="Lin S.-Y."/>
            <person name="Tang Y.-S."/>
            <person name="Young C.-C."/>
        </authorList>
    </citation>
    <scope>NUCLEOTIDE SEQUENCE [LARGE SCALE GENOMIC DNA]</scope>
    <source>
        <strain evidence="2 3">CC-YST705</strain>
    </source>
</reference>
<protein>
    <submittedName>
        <fullName evidence="2">Autotransporter domain-containing protein</fullName>
    </submittedName>
</protein>
<name>A0ABS8C8P6_9BURK</name>
<sequence length="96" mass="10172">MRASTDLQFGAVPVTVRGTLAWRHAFGDIAPKSILAFADSDTFAVRGAPIVKDAALIEAGLDINFTPNASIGVAYQGQIASNARGHGFNAKLRIRF</sequence>
<feature type="domain" description="Autotransporter" evidence="1">
    <location>
        <begin position="1"/>
        <end position="96"/>
    </location>
</feature>
<proteinExistence type="predicted"/>
<dbReference type="InterPro" id="IPR005546">
    <property type="entry name" value="Autotransporte_beta"/>
</dbReference>
<dbReference type="SUPFAM" id="SSF103515">
    <property type="entry name" value="Autotransporter"/>
    <property type="match status" value="1"/>
</dbReference>
<evidence type="ECO:0000313" key="2">
    <source>
        <dbReference type="EMBL" id="MCB5362388.1"/>
    </source>
</evidence>
<organism evidence="2 3">
    <name type="scientific">Mesopusillimonas faecipullorum</name>
    <dbReference type="NCBI Taxonomy" id="2755040"/>
    <lineage>
        <taxon>Bacteria</taxon>
        <taxon>Pseudomonadati</taxon>
        <taxon>Pseudomonadota</taxon>
        <taxon>Betaproteobacteria</taxon>
        <taxon>Burkholderiales</taxon>
        <taxon>Alcaligenaceae</taxon>
        <taxon>Mesopusillimonas</taxon>
    </lineage>
</organism>
<dbReference type="InterPro" id="IPR006315">
    <property type="entry name" value="OM_autotransptr_brl_dom"/>
</dbReference>
<dbReference type="EMBL" id="JACDXW010000001">
    <property type="protein sequence ID" value="MCB5362388.1"/>
    <property type="molecule type" value="Genomic_DNA"/>
</dbReference>
<comment type="caution">
    <text evidence="2">The sequence shown here is derived from an EMBL/GenBank/DDBJ whole genome shotgun (WGS) entry which is preliminary data.</text>
</comment>
<evidence type="ECO:0000313" key="3">
    <source>
        <dbReference type="Proteomes" id="UP000776983"/>
    </source>
</evidence>
<dbReference type="NCBIfam" id="TIGR01414">
    <property type="entry name" value="autotrans_barl"/>
    <property type="match status" value="1"/>
</dbReference>
<dbReference type="Gene3D" id="2.40.128.130">
    <property type="entry name" value="Autotransporter beta-domain"/>
    <property type="match status" value="1"/>
</dbReference>
<accession>A0ABS8C8P6</accession>
<keyword evidence="3" id="KW-1185">Reference proteome</keyword>
<dbReference type="PROSITE" id="PS51208">
    <property type="entry name" value="AUTOTRANSPORTER"/>
    <property type="match status" value="1"/>
</dbReference>
<evidence type="ECO:0000259" key="1">
    <source>
        <dbReference type="PROSITE" id="PS51208"/>
    </source>
</evidence>